<feature type="domain" description="SpaA-like prealbumin fold" evidence="6">
    <location>
        <begin position="395"/>
        <end position="466"/>
    </location>
</feature>
<dbReference type="PANTHER" id="PTHR36108">
    <property type="entry name" value="COLOSSIN-B-RELATED"/>
    <property type="match status" value="1"/>
</dbReference>
<keyword evidence="5" id="KW-1133">Transmembrane helix</keyword>
<feature type="region of interest" description="Disordered" evidence="4">
    <location>
        <begin position="1062"/>
        <end position="1087"/>
    </location>
</feature>
<evidence type="ECO:0000256" key="4">
    <source>
        <dbReference type="SAM" id="MobiDB-lite"/>
    </source>
</evidence>
<dbReference type="Pfam" id="PF17998">
    <property type="entry name" value="AgI_II_C2"/>
    <property type="match status" value="3"/>
</dbReference>
<evidence type="ECO:0000256" key="2">
    <source>
        <dbReference type="ARBA" id="ARBA00022525"/>
    </source>
</evidence>
<dbReference type="OrthoDB" id="2237346at2"/>
<dbReference type="Proteomes" id="UP000255213">
    <property type="component" value="Unassembled WGS sequence"/>
</dbReference>
<keyword evidence="5" id="KW-0472">Membrane</keyword>
<evidence type="ECO:0000313" key="8">
    <source>
        <dbReference type="EMBL" id="OLF50184.1"/>
    </source>
</evidence>
<evidence type="ECO:0000256" key="5">
    <source>
        <dbReference type="SAM" id="Phobius"/>
    </source>
</evidence>
<dbReference type="SUPFAM" id="SSF49478">
    <property type="entry name" value="Cna protein B-type domain"/>
    <property type="match status" value="2"/>
</dbReference>
<feature type="compositionally biased region" description="Basic and acidic residues" evidence="4">
    <location>
        <begin position="1281"/>
        <end position="1293"/>
    </location>
</feature>
<comment type="similarity">
    <text evidence="1">Belongs to the serine-aspartate repeat-containing protein (SDr) family.</text>
</comment>
<feature type="domain" description="Adhesin isopeptide-forming adherence" evidence="7">
    <location>
        <begin position="1143"/>
        <end position="1282"/>
    </location>
</feature>
<keyword evidence="10" id="KW-1185">Reference proteome</keyword>
<protein>
    <submittedName>
        <fullName evidence="9">Pilin isopeptide linkage domain protein</fullName>
    </submittedName>
</protein>
<keyword evidence="3" id="KW-0732">Signal</keyword>
<dbReference type="EMBL" id="MSJL01000010">
    <property type="protein sequence ID" value="OLF50184.1"/>
    <property type="molecule type" value="Genomic_DNA"/>
</dbReference>
<dbReference type="PANTHER" id="PTHR36108:SF13">
    <property type="entry name" value="COLOSSIN-B-RELATED"/>
    <property type="match status" value="1"/>
</dbReference>
<organism evidence="8 10">
    <name type="scientific">Streptococcus acidominimus</name>
    <dbReference type="NCBI Taxonomy" id="1326"/>
    <lineage>
        <taxon>Bacteria</taxon>
        <taxon>Bacillati</taxon>
        <taxon>Bacillota</taxon>
        <taxon>Bacilli</taxon>
        <taxon>Lactobacillales</taxon>
        <taxon>Streptococcaceae</taxon>
        <taxon>Streptococcus</taxon>
    </lineage>
</organism>
<evidence type="ECO:0000313" key="9">
    <source>
        <dbReference type="EMBL" id="SUN08392.1"/>
    </source>
</evidence>
<dbReference type="InterPro" id="IPR041033">
    <property type="entry name" value="SpaA_PFL_dom_1"/>
</dbReference>
<keyword evidence="5" id="KW-0812">Transmembrane</keyword>
<feature type="transmembrane region" description="Helical" evidence="5">
    <location>
        <begin position="1520"/>
        <end position="1537"/>
    </location>
</feature>
<gene>
    <name evidence="8" type="ORF">BU200_03300</name>
    <name evidence="9" type="ORF">NCTC12957_01987</name>
</gene>
<reference evidence="8" key="2">
    <citation type="submission" date="2016-12" db="EMBL/GenBank/DDBJ databases">
        <authorList>
            <person name="Song W.-J."/>
            <person name="Kurnit D.M."/>
        </authorList>
    </citation>
    <scope>NUCLEOTIDE SEQUENCE [LARGE SCALE GENOMIC DNA]</scope>
    <source>
        <strain evidence="8">ATCC 51725</strain>
    </source>
</reference>
<evidence type="ECO:0000313" key="11">
    <source>
        <dbReference type="Proteomes" id="UP000255213"/>
    </source>
</evidence>
<feature type="region of interest" description="Disordered" evidence="4">
    <location>
        <begin position="1278"/>
        <end position="1297"/>
    </location>
</feature>
<dbReference type="Gene3D" id="2.60.40.10">
    <property type="entry name" value="Immunoglobulins"/>
    <property type="match status" value="4"/>
</dbReference>
<feature type="domain" description="Adhesin isopeptide-forming adherence" evidence="7">
    <location>
        <begin position="1347"/>
        <end position="1492"/>
    </location>
</feature>
<evidence type="ECO:0000259" key="6">
    <source>
        <dbReference type="Pfam" id="PF17802"/>
    </source>
</evidence>
<feature type="domain" description="SpaA-like prealbumin fold" evidence="6">
    <location>
        <begin position="504"/>
        <end position="573"/>
    </location>
</feature>
<evidence type="ECO:0000259" key="7">
    <source>
        <dbReference type="Pfam" id="PF17998"/>
    </source>
</evidence>
<dbReference type="InterPro" id="IPR026345">
    <property type="entry name" value="Adh_isopep-form_adh_dom"/>
</dbReference>
<feature type="domain" description="SpaA-like prealbumin fold" evidence="6">
    <location>
        <begin position="736"/>
        <end position="811"/>
    </location>
</feature>
<accession>A0A1Q8EEG9</accession>
<dbReference type="Gene3D" id="2.60.40.740">
    <property type="match status" value="3"/>
</dbReference>
<reference evidence="10" key="1">
    <citation type="submission" date="2016-12" db="EMBL/GenBank/DDBJ databases">
        <authorList>
            <person name="Gulvik C.A."/>
        </authorList>
    </citation>
    <scope>NUCLEOTIDE SEQUENCE [LARGE SCALE GENOMIC DNA]</scope>
    <source>
        <strain evidence="10">ATCC 51725</strain>
    </source>
</reference>
<feature type="domain" description="Adhesin isopeptide-forming adherence" evidence="7">
    <location>
        <begin position="928"/>
        <end position="1059"/>
    </location>
</feature>
<reference evidence="9 11" key="3">
    <citation type="submission" date="2018-06" db="EMBL/GenBank/DDBJ databases">
        <authorList>
            <consortium name="Pathogen Informatics"/>
            <person name="Doyle S."/>
        </authorList>
    </citation>
    <scope>NUCLEOTIDE SEQUENCE [LARGE SCALE GENOMIC DNA]</scope>
    <source>
        <strain evidence="9 11">NCTC12957</strain>
    </source>
</reference>
<keyword evidence="2" id="KW-0964">Secreted</keyword>
<evidence type="ECO:0000256" key="3">
    <source>
        <dbReference type="ARBA" id="ARBA00022729"/>
    </source>
</evidence>
<feature type="compositionally biased region" description="Polar residues" evidence="4">
    <location>
        <begin position="828"/>
        <end position="839"/>
    </location>
</feature>
<feature type="domain" description="SpaA-like prealbumin fold" evidence="6">
    <location>
        <begin position="635"/>
        <end position="710"/>
    </location>
</feature>
<name>A0A1Q8EEG9_STRAI</name>
<dbReference type="Pfam" id="PF17802">
    <property type="entry name" value="SpaA"/>
    <property type="match status" value="4"/>
</dbReference>
<sequence length="1555" mass="170776">MNDSQTPSYRNRKKNGKKKLKRTLAMISAGVALGGAGVASLVPQVPWNQGVVKANEIQHGRQIGTLNGVPVVQANTADMSSPEFQGLVDSLLEGKDLSGVKYIADQIQWNANTQVKGVNGVQTGTLHNVFGTNISHFLQQDGFVKEDTGAYLNPGQSLAVTNVGTVTDLETGEKIPVDLIITHVDVERGNDGWSNKNVAMAIKNQGSVITVGVVTPTGSGNFSSTGGQTEAGSGGGGQAGTGLGAGYIERVTYVAGLVRQDTKQAIPNEQILMAMKVSDIDARQLATLGSQGALGYIVGPNTDLSISGGGLVSGTATAVNNDSTQLLPTAYTVLKQWNSNSVSYRYMDGQGNHFDIVTGLFGNMGFKLNADSKGSVTIHKTGTASGTSMWNTLYTLEGNVFRLTNRETGVTFEGTTDEKGSVTLTDIPFGNYTVEEISSSPGFHKTFAPQDITLSAQTPKATVNGKEDQLITVNGTNDEITGKIKVVKKGTESQLALWNQYYSLLGNRFKLTNKQSGKVYEVTTDAKGEALVENMQLGDYTVEEISASAGFAKTFKNQSASLKQDGTLEITVSGTNDEIKGENTLEKRDKDTATASQGQGILKQAEYTLYYAEDTTGSASHQKDTPVKWTDIPNAKLLKGKKVKTSIINGKEVDNGENIVLNVDDKDLTVAVGNLALGKYYWKESNAPEGYAIDGKKHPFTIAKKDDATKNIVTPRTKSLEQIIKAKISIQKIVQSKGDGSHSGINDVTFKATPINDTKAEALEFTTTIKEDEDGFATTELLYGDWKIEEMEAPAGYEKIDPIYIHMSYDEKTDLYTITASKHKDGSQPFSSRTFSQSDDQPEKNGHVKGTLVGTLTSTNALISLSRMTFKDNPIPELTPEEPTFQPEKFDLSEAKFDLTGEKLMDDDDELADEYTETNKDPYVDKVDNNEPPNLNTKLVKRGNTLFYQVWLDTTHFTPEQLIQSTGLTDRYDAQRLTLDVKSIKGYDGKTGEEVTQLFDITDKDGKLTIQTKKELVKDGILDLDRLAFGRYYKFDLPATVKDDVEAGADIENTASQFVTIANPKTPSDGEETEGTPPEKTLEKPTQKRVNKVKEVEEPTFQPEKFDLSEAKFDLTGEKLMDDDDELADEYTETNKDPYADKVDNNEPQNLNTKLVKRGDKIFYQVWLDTTHFTPDQLIQATGLTDRYDAQRLTLDVKSIKGYDGKTGEEVTQLFDITDKDGKLTIQTKKELVKDGILDLDRLAFGRYYKFDIPATVKDDVEAGADIENTASQFVTTMNPKTKEPNKPVEKPTQKRVNKVKQLKPEPHKFVLDKAAVDVKGTKLLDDDSELKNRYQETNKDPYVDQTKNNEPENIDTAVVNAGTVLHYQVWMDTTPFDKDSLLQTSSIEDDYDERYVTIDPTAVKVYNKATGKEVTQQFTITDQNGKLSIEPNDSVKKTLGQIKVLDTAKFDLGVYYQVEIPATVKKDVAAGVDITNTAKQIIVNQDGKKEELITEKRVNKTPQEAKPGGFLPRTGEGGTILYTLLGGLLFGTLLEWRTGFLRKHLQKALNRSSK</sequence>
<dbReference type="InterPro" id="IPR013783">
    <property type="entry name" value="Ig-like_fold"/>
</dbReference>
<proteinExistence type="inferred from homology"/>
<dbReference type="RefSeq" id="WP_075098811.1">
    <property type="nucleotide sequence ID" value="NZ_MSJL01000010.1"/>
</dbReference>
<dbReference type="EMBL" id="UHEN01000001">
    <property type="protein sequence ID" value="SUN08392.1"/>
    <property type="molecule type" value="Genomic_DNA"/>
</dbReference>
<feature type="region of interest" description="Disordered" evidence="4">
    <location>
        <begin position="822"/>
        <end position="850"/>
    </location>
</feature>
<dbReference type="Proteomes" id="UP000186437">
    <property type="component" value="Unassembled WGS sequence"/>
</dbReference>
<evidence type="ECO:0000256" key="1">
    <source>
        <dbReference type="ARBA" id="ARBA00007257"/>
    </source>
</evidence>
<evidence type="ECO:0000313" key="10">
    <source>
        <dbReference type="Proteomes" id="UP000186437"/>
    </source>
</evidence>
<dbReference type="NCBIfam" id="TIGR04228">
    <property type="entry name" value="isopep_sspB_C2"/>
    <property type="match status" value="3"/>
</dbReference>